<dbReference type="AlphaFoldDB" id="A0AAV9GLF9"/>
<dbReference type="EMBL" id="MU865940">
    <property type="protein sequence ID" value="KAK4449012.1"/>
    <property type="molecule type" value="Genomic_DNA"/>
</dbReference>
<feature type="region of interest" description="Disordered" evidence="1">
    <location>
        <begin position="852"/>
        <end position="885"/>
    </location>
</feature>
<dbReference type="InterPro" id="IPR003593">
    <property type="entry name" value="AAA+_ATPase"/>
</dbReference>
<dbReference type="GO" id="GO:0005524">
    <property type="term" value="F:ATP binding"/>
    <property type="evidence" value="ECO:0007669"/>
    <property type="project" value="InterPro"/>
</dbReference>
<feature type="region of interest" description="Disordered" evidence="1">
    <location>
        <begin position="1"/>
        <end position="23"/>
    </location>
</feature>
<proteinExistence type="predicted"/>
<protein>
    <recommendedName>
        <fullName evidence="2">AAA+ ATPase domain-containing protein</fullName>
    </recommendedName>
</protein>
<feature type="region of interest" description="Disordered" evidence="1">
    <location>
        <begin position="950"/>
        <end position="1016"/>
    </location>
</feature>
<gene>
    <name evidence="3" type="ORF">QBC34DRAFT_406516</name>
</gene>
<keyword evidence="4" id="KW-1185">Reference proteome</keyword>
<sequence length="1016" mass="113639">MSSAEPATEKIPPDDSSQRDDYLARVDRLLAALEIDNGHRRRRYSSSSSSSGSTTLSDNVLDEEEPQPTVVGVKDCDWEHFVNRFDPEAPVSSIEVLVAGTNLGDQIYTEAKKRSPRGLVIRPVPAQMQRPAINEKWDRMIRVQSPNLLSVFSKVTGYDWGTRPHIFVRPYVDLVSYHDKFKEALQQMEAEEPSSPSLEELRCYLDMAERRVIPNYTRIREANSSGRPGILFDDLWCLFRPGDLIFIPGKTIIDAAKGAVESKRRGPGPPADQTLLSADCEAPWHQRIWRVLYTQPPSPERSLPVIRPADELNTPSDDFNIFCYYLDHDGDSYGAVVKQFTIRKYHGKKHIRGLDVYPLCFAQNHESLLHESKKTGEAFASAVQKKHMLSHGWTCTTDPMAMAVQFPGSTTRVIAPELAEGEVIVDLKETYRRHPSFQNSLADYQLLDFFPRPVVVIPHPIKVWDSPSRSKRIKTYRDVLKTSKECEARELSAQLRTVPFLRASTRPQQPPEGDDLALLTSRIFVYALRLRRFVPVSVTDLKPIPELLTDPFNDLQLPDSHKRVIQATVDSHLKRQAIERQIQSTGKEEVRTQDFISGKGRGLLVMLHGEPGVGKTATAEAVAKSTGRHLFPISCTDLASHVRGSLEYELNEVFRLAHMWDCILLMDEADVFLSSRTSSSIGEDAMVSVFLRKLEYYSGILFLTTNRVGKVDQAISSRIHLILHYKRLGLAATQEIFAVNIRNLEEMERQQFQTTGQPPLYIVKPEVLQFATDHYNKYPKGKGAWNGRQIRNAFLVAASLARYESAGMEGRQAQLRYAHFEEVEKITREYNQFRARVLGGDDARKARLLEERNDDYEGEENHASARPVVSPSPSALSGYQSPRTQNVVASNEGPIQWSAMPTASRMQVGVQPGWTPGHNHAGYAGTIPIIRPVPQQQPTPWQDVGVMSAGAPVGQTQSQPPQGYPAEGPGQGNYLPLRTTTSTGLSSTSVGTESRAAMSPGTPTPFRGGNEAPGTQ</sequence>
<dbReference type="Pfam" id="PF23232">
    <property type="entry name" value="AAA_lid_13"/>
    <property type="match status" value="1"/>
</dbReference>
<dbReference type="Proteomes" id="UP001321760">
    <property type="component" value="Unassembled WGS sequence"/>
</dbReference>
<feature type="compositionally biased region" description="Low complexity" evidence="1">
    <location>
        <begin position="864"/>
        <end position="877"/>
    </location>
</feature>
<evidence type="ECO:0000256" key="1">
    <source>
        <dbReference type="SAM" id="MobiDB-lite"/>
    </source>
</evidence>
<dbReference type="SUPFAM" id="SSF52540">
    <property type="entry name" value="P-loop containing nucleoside triphosphate hydrolases"/>
    <property type="match status" value="1"/>
</dbReference>
<reference evidence="3" key="2">
    <citation type="submission" date="2023-05" db="EMBL/GenBank/DDBJ databases">
        <authorList>
            <consortium name="Lawrence Berkeley National Laboratory"/>
            <person name="Steindorff A."/>
            <person name="Hensen N."/>
            <person name="Bonometti L."/>
            <person name="Westerberg I."/>
            <person name="Brannstrom I.O."/>
            <person name="Guillou S."/>
            <person name="Cros-Aarteil S."/>
            <person name="Calhoun S."/>
            <person name="Haridas S."/>
            <person name="Kuo A."/>
            <person name="Mondo S."/>
            <person name="Pangilinan J."/>
            <person name="Riley R."/>
            <person name="Labutti K."/>
            <person name="Andreopoulos B."/>
            <person name="Lipzen A."/>
            <person name="Chen C."/>
            <person name="Yanf M."/>
            <person name="Daum C."/>
            <person name="Ng V."/>
            <person name="Clum A."/>
            <person name="Ohm R."/>
            <person name="Martin F."/>
            <person name="Silar P."/>
            <person name="Natvig D."/>
            <person name="Lalanne C."/>
            <person name="Gautier V."/>
            <person name="Ament-Velasquez S.L."/>
            <person name="Kruys A."/>
            <person name="Hutchinson M.I."/>
            <person name="Powell A.J."/>
            <person name="Barry K."/>
            <person name="Miller A.N."/>
            <person name="Grigoriev I.V."/>
            <person name="Debuchy R."/>
            <person name="Gladieux P."/>
            <person name="Thoren M.H."/>
            <person name="Johannesson H."/>
        </authorList>
    </citation>
    <scope>NUCLEOTIDE SEQUENCE</scope>
    <source>
        <strain evidence="3">PSN243</strain>
    </source>
</reference>
<feature type="compositionally biased region" description="Low complexity" evidence="1">
    <location>
        <begin position="979"/>
        <end position="994"/>
    </location>
</feature>
<reference evidence="3" key="1">
    <citation type="journal article" date="2023" name="Mol. Phylogenet. Evol.">
        <title>Genome-scale phylogeny and comparative genomics of the fungal order Sordariales.</title>
        <authorList>
            <person name="Hensen N."/>
            <person name="Bonometti L."/>
            <person name="Westerberg I."/>
            <person name="Brannstrom I.O."/>
            <person name="Guillou S."/>
            <person name="Cros-Aarteil S."/>
            <person name="Calhoun S."/>
            <person name="Haridas S."/>
            <person name="Kuo A."/>
            <person name="Mondo S."/>
            <person name="Pangilinan J."/>
            <person name="Riley R."/>
            <person name="LaButti K."/>
            <person name="Andreopoulos B."/>
            <person name="Lipzen A."/>
            <person name="Chen C."/>
            <person name="Yan M."/>
            <person name="Daum C."/>
            <person name="Ng V."/>
            <person name="Clum A."/>
            <person name="Steindorff A."/>
            <person name="Ohm R.A."/>
            <person name="Martin F."/>
            <person name="Silar P."/>
            <person name="Natvig D.O."/>
            <person name="Lalanne C."/>
            <person name="Gautier V."/>
            <person name="Ament-Velasquez S.L."/>
            <person name="Kruys A."/>
            <person name="Hutchinson M.I."/>
            <person name="Powell A.J."/>
            <person name="Barry K."/>
            <person name="Miller A.N."/>
            <person name="Grigoriev I.V."/>
            <person name="Debuchy R."/>
            <person name="Gladieux P."/>
            <person name="Hiltunen Thoren M."/>
            <person name="Johannesson H."/>
        </authorList>
    </citation>
    <scope>NUCLEOTIDE SEQUENCE</scope>
    <source>
        <strain evidence="3">PSN243</strain>
    </source>
</reference>
<feature type="compositionally biased region" description="Basic and acidic residues" evidence="1">
    <location>
        <begin position="7"/>
        <end position="23"/>
    </location>
</feature>
<evidence type="ECO:0000313" key="3">
    <source>
        <dbReference type="EMBL" id="KAK4449012.1"/>
    </source>
</evidence>
<evidence type="ECO:0000259" key="2">
    <source>
        <dbReference type="SMART" id="SM00382"/>
    </source>
</evidence>
<dbReference type="PANTHER" id="PTHR46411:SF3">
    <property type="entry name" value="AAA+ ATPASE DOMAIN-CONTAINING PROTEIN"/>
    <property type="match status" value="1"/>
</dbReference>
<dbReference type="Pfam" id="PF22942">
    <property type="entry name" value="DUF7025"/>
    <property type="match status" value="1"/>
</dbReference>
<dbReference type="InterPro" id="IPR056599">
    <property type="entry name" value="AAA_lid_fung"/>
</dbReference>
<dbReference type="InterPro" id="IPR054289">
    <property type="entry name" value="DUF7025"/>
</dbReference>
<evidence type="ECO:0000313" key="4">
    <source>
        <dbReference type="Proteomes" id="UP001321760"/>
    </source>
</evidence>
<feature type="domain" description="AAA+ ATPase" evidence="2">
    <location>
        <begin position="601"/>
        <end position="742"/>
    </location>
</feature>
<feature type="region of interest" description="Disordered" evidence="1">
    <location>
        <begin position="40"/>
        <end position="68"/>
    </location>
</feature>
<comment type="caution">
    <text evidence="3">The sequence shown here is derived from an EMBL/GenBank/DDBJ whole genome shotgun (WGS) entry which is preliminary data.</text>
</comment>
<dbReference type="InterPro" id="IPR027417">
    <property type="entry name" value="P-loop_NTPase"/>
</dbReference>
<name>A0AAV9GLF9_9PEZI</name>
<dbReference type="Pfam" id="PF00004">
    <property type="entry name" value="AAA"/>
    <property type="match status" value="1"/>
</dbReference>
<dbReference type="InterPro" id="IPR003959">
    <property type="entry name" value="ATPase_AAA_core"/>
</dbReference>
<dbReference type="PANTHER" id="PTHR46411">
    <property type="entry name" value="FAMILY ATPASE, PUTATIVE-RELATED"/>
    <property type="match status" value="1"/>
</dbReference>
<dbReference type="GO" id="GO:0016887">
    <property type="term" value="F:ATP hydrolysis activity"/>
    <property type="evidence" value="ECO:0007669"/>
    <property type="project" value="InterPro"/>
</dbReference>
<organism evidence="3 4">
    <name type="scientific">Podospora aff. communis PSN243</name>
    <dbReference type="NCBI Taxonomy" id="3040156"/>
    <lineage>
        <taxon>Eukaryota</taxon>
        <taxon>Fungi</taxon>
        <taxon>Dikarya</taxon>
        <taxon>Ascomycota</taxon>
        <taxon>Pezizomycotina</taxon>
        <taxon>Sordariomycetes</taxon>
        <taxon>Sordariomycetidae</taxon>
        <taxon>Sordariales</taxon>
        <taxon>Podosporaceae</taxon>
        <taxon>Podospora</taxon>
    </lineage>
</organism>
<dbReference type="CDD" id="cd19481">
    <property type="entry name" value="RecA-like_protease"/>
    <property type="match status" value="1"/>
</dbReference>
<dbReference type="SMART" id="SM00382">
    <property type="entry name" value="AAA"/>
    <property type="match status" value="1"/>
</dbReference>
<accession>A0AAV9GLF9</accession>
<dbReference type="Gene3D" id="3.40.50.300">
    <property type="entry name" value="P-loop containing nucleotide triphosphate hydrolases"/>
    <property type="match status" value="1"/>
</dbReference>